<reference evidence="2" key="1">
    <citation type="submission" date="2013-04" db="EMBL/GenBank/DDBJ databases">
        <authorList>
            <person name="Qu J."/>
            <person name="Murali S.C."/>
            <person name="Bandaranaike D."/>
            <person name="Bellair M."/>
            <person name="Blankenburg K."/>
            <person name="Chao H."/>
            <person name="Dinh H."/>
            <person name="Doddapaneni H."/>
            <person name="Downs B."/>
            <person name="Dugan-Rocha S."/>
            <person name="Elkadiri S."/>
            <person name="Gnanaolivu R.D."/>
            <person name="Hernandez B."/>
            <person name="Javaid M."/>
            <person name="Jayaseelan J.C."/>
            <person name="Lee S."/>
            <person name="Li M."/>
            <person name="Ming W."/>
            <person name="Munidasa M."/>
            <person name="Muniz J."/>
            <person name="Nguyen L."/>
            <person name="Ongeri F."/>
            <person name="Osuji N."/>
            <person name="Pu L.-L."/>
            <person name="Puazo M."/>
            <person name="Qu C."/>
            <person name="Quiroz J."/>
            <person name="Raj R."/>
            <person name="Weissenberger G."/>
            <person name="Xin Y."/>
            <person name="Zou X."/>
            <person name="Han Y."/>
            <person name="Richards S."/>
            <person name="Worley K."/>
            <person name="Muzny D."/>
            <person name="Gibbs R."/>
        </authorList>
    </citation>
    <scope>NUCLEOTIDE SEQUENCE</scope>
    <source>
        <strain evidence="2">Sampled in the wild</strain>
    </source>
</reference>
<dbReference type="AlphaFoldDB" id="A0A8K0P5C1"/>
<dbReference type="OrthoDB" id="8068264at2759"/>
<feature type="compositionally biased region" description="Pro residues" evidence="1">
    <location>
        <begin position="251"/>
        <end position="262"/>
    </location>
</feature>
<accession>A0A8K0P5C1</accession>
<dbReference type="Proteomes" id="UP000792457">
    <property type="component" value="Unassembled WGS sequence"/>
</dbReference>
<evidence type="ECO:0000313" key="2">
    <source>
        <dbReference type="EMBL" id="KAG8231484.1"/>
    </source>
</evidence>
<proteinExistence type="predicted"/>
<organism evidence="2 3">
    <name type="scientific">Ladona fulva</name>
    <name type="common">Scarce chaser dragonfly</name>
    <name type="synonym">Libellula fulva</name>
    <dbReference type="NCBI Taxonomy" id="123851"/>
    <lineage>
        <taxon>Eukaryota</taxon>
        <taxon>Metazoa</taxon>
        <taxon>Ecdysozoa</taxon>
        <taxon>Arthropoda</taxon>
        <taxon>Hexapoda</taxon>
        <taxon>Insecta</taxon>
        <taxon>Pterygota</taxon>
        <taxon>Palaeoptera</taxon>
        <taxon>Odonata</taxon>
        <taxon>Epiprocta</taxon>
        <taxon>Anisoptera</taxon>
        <taxon>Libelluloidea</taxon>
        <taxon>Libellulidae</taxon>
        <taxon>Ladona</taxon>
    </lineage>
</organism>
<evidence type="ECO:0000313" key="3">
    <source>
        <dbReference type="Proteomes" id="UP000792457"/>
    </source>
</evidence>
<feature type="region of interest" description="Disordered" evidence="1">
    <location>
        <begin position="239"/>
        <end position="262"/>
    </location>
</feature>
<comment type="caution">
    <text evidence="2">The sequence shown here is derived from an EMBL/GenBank/DDBJ whole genome shotgun (WGS) entry which is preliminary data.</text>
</comment>
<evidence type="ECO:0008006" key="4">
    <source>
        <dbReference type="Google" id="ProtNLM"/>
    </source>
</evidence>
<name>A0A8K0P5C1_LADFU</name>
<keyword evidence="3" id="KW-1185">Reference proteome</keyword>
<protein>
    <recommendedName>
        <fullName evidence="4">Pre-C2HC domain-containing protein</fullName>
    </recommendedName>
</protein>
<reference evidence="2" key="2">
    <citation type="submission" date="2017-10" db="EMBL/GenBank/DDBJ databases">
        <title>Ladona fulva Genome sequencing and assembly.</title>
        <authorList>
            <person name="Murali S."/>
            <person name="Richards S."/>
            <person name="Bandaranaike D."/>
            <person name="Bellair M."/>
            <person name="Blankenburg K."/>
            <person name="Chao H."/>
            <person name="Dinh H."/>
            <person name="Doddapaneni H."/>
            <person name="Dugan-Rocha S."/>
            <person name="Elkadiri S."/>
            <person name="Gnanaolivu R."/>
            <person name="Hernandez B."/>
            <person name="Skinner E."/>
            <person name="Javaid M."/>
            <person name="Lee S."/>
            <person name="Li M."/>
            <person name="Ming W."/>
            <person name="Munidasa M."/>
            <person name="Muniz J."/>
            <person name="Nguyen L."/>
            <person name="Hughes D."/>
            <person name="Osuji N."/>
            <person name="Pu L.-L."/>
            <person name="Puazo M."/>
            <person name="Qu C."/>
            <person name="Quiroz J."/>
            <person name="Raj R."/>
            <person name="Weissenberger G."/>
            <person name="Xin Y."/>
            <person name="Zou X."/>
            <person name="Han Y."/>
            <person name="Worley K."/>
            <person name="Muzny D."/>
            <person name="Gibbs R."/>
        </authorList>
    </citation>
    <scope>NUCLEOTIDE SEQUENCE</scope>
    <source>
        <strain evidence="2">Sampled in the wild</strain>
    </source>
</reference>
<gene>
    <name evidence="2" type="ORF">J437_LFUL000201</name>
</gene>
<sequence>MVTNNTTRKQRIPPLLLSNSKDRSKKFRINRNAWEFQPLAQLSGQKVVVKCQTTNDFFNSKNALSNKKIEFFTYRISTEKETYYVIRNLPMDITTEEIAESLEEHGAPAAEIVQLRTSRPTPAQMKEEITSLSPPRPLQFLLQTTSPAEIFESLHYICNMKTTPVDLRNAIDANYLGNTLKSCQMNLRCVKCGQSHPSSECQRSITAAPTCANCKGSHPANYRGCLAYKSIKERLAKLKEAAKQASGKPNVQPPPILPSSPH</sequence>
<dbReference type="EMBL" id="KZ308556">
    <property type="protein sequence ID" value="KAG8231484.1"/>
    <property type="molecule type" value="Genomic_DNA"/>
</dbReference>
<evidence type="ECO:0000256" key="1">
    <source>
        <dbReference type="SAM" id="MobiDB-lite"/>
    </source>
</evidence>